<dbReference type="OrthoDB" id="10444795at2759"/>
<gene>
    <name evidence="1" type="ORF">F8M41_007103</name>
</gene>
<dbReference type="EMBL" id="WTPW01001704">
    <property type="protein sequence ID" value="KAF0420284.1"/>
    <property type="molecule type" value="Genomic_DNA"/>
</dbReference>
<dbReference type="Proteomes" id="UP000439903">
    <property type="component" value="Unassembled WGS sequence"/>
</dbReference>
<accession>A0A8H4A3L3</accession>
<keyword evidence="2" id="KW-1185">Reference proteome</keyword>
<evidence type="ECO:0000313" key="1">
    <source>
        <dbReference type="EMBL" id="KAF0420284.1"/>
    </source>
</evidence>
<reference evidence="1 2" key="1">
    <citation type="journal article" date="2019" name="Environ. Microbiol.">
        <title>At the nexus of three kingdoms: the genome of the mycorrhizal fungus Gigaspora margarita provides insights into plant, endobacterial and fungal interactions.</title>
        <authorList>
            <person name="Venice F."/>
            <person name="Ghignone S."/>
            <person name="Salvioli di Fossalunga A."/>
            <person name="Amselem J."/>
            <person name="Novero M."/>
            <person name="Xianan X."/>
            <person name="Sedzielewska Toro K."/>
            <person name="Morin E."/>
            <person name="Lipzen A."/>
            <person name="Grigoriev I.V."/>
            <person name="Henrissat B."/>
            <person name="Martin F.M."/>
            <person name="Bonfante P."/>
        </authorList>
    </citation>
    <scope>NUCLEOTIDE SEQUENCE [LARGE SCALE GENOMIC DNA]</scope>
    <source>
        <strain evidence="1 2">BEG34</strain>
    </source>
</reference>
<dbReference type="AlphaFoldDB" id="A0A8H4A3L3"/>
<organism evidence="1 2">
    <name type="scientific">Gigaspora margarita</name>
    <dbReference type="NCBI Taxonomy" id="4874"/>
    <lineage>
        <taxon>Eukaryota</taxon>
        <taxon>Fungi</taxon>
        <taxon>Fungi incertae sedis</taxon>
        <taxon>Mucoromycota</taxon>
        <taxon>Glomeromycotina</taxon>
        <taxon>Glomeromycetes</taxon>
        <taxon>Diversisporales</taxon>
        <taxon>Gigasporaceae</taxon>
        <taxon>Gigaspora</taxon>
    </lineage>
</organism>
<protein>
    <submittedName>
        <fullName evidence="1">Uncharacterized protein</fullName>
    </submittedName>
</protein>
<proteinExistence type="predicted"/>
<evidence type="ECO:0000313" key="2">
    <source>
        <dbReference type="Proteomes" id="UP000439903"/>
    </source>
</evidence>
<comment type="caution">
    <text evidence="1">The sequence shown here is derived from an EMBL/GenBank/DDBJ whole genome shotgun (WGS) entry which is preliminary data.</text>
</comment>
<sequence>MLSLCSLNDQRYEVDYGSENRNLPEMEDIYNISKKPEFLSVETPERFFNDRRMTRSPGGENNDLHNE</sequence>
<name>A0A8H4A3L3_GIGMA</name>